<dbReference type="STRING" id="994479.GCA_000194155_07915"/>
<dbReference type="Proteomes" id="UP000233786">
    <property type="component" value="Unassembled WGS sequence"/>
</dbReference>
<dbReference type="SUPFAM" id="SSF143120">
    <property type="entry name" value="YefM-like"/>
    <property type="match status" value="1"/>
</dbReference>
<dbReference type="InterPro" id="IPR051405">
    <property type="entry name" value="phD/YefM_antitoxin"/>
</dbReference>
<dbReference type="Gene3D" id="1.10.1220.170">
    <property type="match status" value="1"/>
</dbReference>
<dbReference type="Pfam" id="PF02604">
    <property type="entry name" value="PhdYeFM_antitox"/>
    <property type="match status" value="1"/>
</dbReference>
<dbReference type="NCBIfam" id="TIGR01552">
    <property type="entry name" value="phd_fam"/>
    <property type="match status" value="1"/>
</dbReference>
<name>A0A2N3XQ22_SACSN</name>
<sequence length="88" mass="9580">MTTIPLGEARDRLSEVVAQVESTHDRVAITRHGRPAAVLISPDDLSSLEETLDLLTTPGEAEAIREGVADAAAGRFVDTEEIKRHYLQ</sequence>
<accession>A0A2N3XQ22</accession>
<evidence type="ECO:0000256" key="2">
    <source>
        <dbReference type="RuleBase" id="RU362080"/>
    </source>
</evidence>
<dbReference type="InterPro" id="IPR036165">
    <property type="entry name" value="YefM-like_sf"/>
</dbReference>
<gene>
    <name evidence="3" type="ORF">A8926_0253</name>
</gene>
<organism evidence="3 4">
    <name type="scientific">Saccharopolyspora spinosa</name>
    <dbReference type="NCBI Taxonomy" id="60894"/>
    <lineage>
        <taxon>Bacteria</taxon>
        <taxon>Bacillati</taxon>
        <taxon>Actinomycetota</taxon>
        <taxon>Actinomycetes</taxon>
        <taxon>Pseudonocardiales</taxon>
        <taxon>Pseudonocardiaceae</taxon>
        <taxon>Saccharopolyspora</taxon>
    </lineage>
</organism>
<dbReference type="EMBL" id="PJNB01000001">
    <property type="protein sequence ID" value="PKW12765.1"/>
    <property type="molecule type" value="Genomic_DNA"/>
</dbReference>
<dbReference type="Gene3D" id="3.40.1620.10">
    <property type="entry name" value="YefM-like domain"/>
    <property type="match status" value="1"/>
</dbReference>
<dbReference type="PANTHER" id="PTHR33713">
    <property type="entry name" value="ANTITOXIN YAFN-RELATED"/>
    <property type="match status" value="1"/>
</dbReference>
<dbReference type="RefSeq" id="WP_029536196.1">
    <property type="nucleotide sequence ID" value="NZ_CP061007.1"/>
</dbReference>
<comment type="function">
    <text evidence="2">Antitoxin component of a type II toxin-antitoxin (TA) system.</text>
</comment>
<reference evidence="3" key="1">
    <citation type="submission" date="2017-12" db="EMBL/GenBank/DDBJ databases">
        <title>Sequencing the genomes of 1000 Actinobacteria strains.</title>
        <authorList>
            <person name="Klenk H.-P."/>
        </authorList>
    </citation>
    <scope>NUCLEOTIDE SEQUENCE [LARGE SCALE GENOMIC DNA]</scope>
    <source>
        <strain evidence="3">DSM 44228</strain>
    </source>
</reference>
<dbReference type="AlphaFoldDB" id="A0A2N3XQ22"/>
<dbReference type="PANTHER" id="PTHR33713:SF10">
    <property type="entry name" value="ANTITOXIN YAFN"/>
    <property type="match status" value="1"/>
</dbReference>
<protein>
    <recommendedName>
        <fullName evidence="2">Antitoxin</fullName>
    </recommendedName>
</protein>
<comment type="caution">
    <text evidence="3">The sequence shown here is derived from an EMBL/GenBank/DDBJ whole genome shotgun (WGS) entry which is preliminary data.</text>
</comment>
<evidence type="ECO:0000256" key="1">
    <source>
        <dbReference type="ARBA" id="ARBA00009981"/>
    </source>
</evidence>
<dbReference type="InterPro" id="IPR006442">
    <property type="entry name" value="Antitoxin_Phd/YefM"/>
</dbReference>
<keyword evidence="4" id="KW-1185">Reference proteome</keyword>
<dbReference type="OrthoDB" id="488160at2"/>
<comment type="similarity">
    <text evidence="1 2">Belongs to the phD/YefM antitoxin family.</text>
</comment>
<proteinExistence type="inferred from homology"/>
<evidence type="ECO:0000313" key="4">
    <source>
        <dbReference type="Proteomes" id="UP000233786"/>
    </source>
</evidence>
<evidence type="ECO:0000313" key="3">
    <source>
        <dbReference type="EMBL" id="PKW12765.1"/>
    </source>
</evidence>